<evidence type="ECO:0000313" key="8">
    <source>
        <dbReference type="Proteomes" id="UP001431209"/>
    </source>
</evidence>
<evidence type="ECO:0000256" key="2">
    <source>
        <dbReference type="ARBA" id="ARBA00013194"/>
    </source>
</evidence>
<dbReference type="InterPro" id="IPR029000">
    <property type="entry name" value="Cyclophilin-like_dom_sf"/>
</dbReference>
<sequence>MSEVVSPENGTDIGEQLKTSQEEQVNVGEEVQNTAEQVENNNTEPKPEPQPEPEPQQDEVQEDKPEQEDSAEAKSVSEKGPFVGNGNFESKKLKNLKLLELVHFPNVFLHVMRFLGSRQLVACHNVSTKWRSFVEEKKLFEAECSRLWPQCADVGRYNGLWKSMLLDENSQNINYPHVYFDLSVNKEHVGRLLIKLDKHTTPKTAENFRALCTGEMGICPRTNKPLYYKGSKIHRIIPGLLIQGGDIVEGNGIGSVSIYDGKPFEDENFTLKHGIGTLSMAGVDNEPDTNGCQFFISTSKAQDYNGKHVVFGKVIEGMDVIKKLDIHGNSIGEIVTADVVVEDCGQLGYSSKPVVEAKETKEYVEEPKEVKEEVPKDQKKAEKSSVCNIL</sequence>
<dbReference type="GO" id="GO:0005737">
    <property type="term" value="C:cytoplasm"/>
    <property type="evidence" value="ECO:0007669"/>
    <property type="project" value="TreeGrafter"/>
</dbReference>
<dbReference type="EMBL" id="JAOPGA020001460">
    <property type="protein sequence ID" value="KAL0488672.1"/>
    <property type="molecule type" value="Genomic_DNA"/>
</dbReference>
<dbReference type="GO" id="GO:0016018">
    <property type="term" value="F:cyclosporin A binding"/>
    <property type="evidence" value="ECO:0007669"/>
    <property type="project" value="TreeGrafter"/>
</dbReference>
<feature type="region of interest" description="Disordered" evidence="5">
    <location>
        <begin position="1"/>
        <end position="84"/>
    </location>
</feature>
<comment type="caution">
    <text evidence="7">The sequence shown here is derived from an EMBL/GenBank/DDBJ whole genome shotgun (WGS) entry which is preliminary data.</text>
</comment>
<accession>A0AAW2ZFL4</accession>
<dbReference type="GO" id="GO:0003755">
    <property type="term" value="F:peptidyl-prolyl cis-trans isomerase activity"/>
    <property type="evidence" value="ECO:0007669"/>
    <property type="project" value="UniProtKB-KW"/>
</dbReference>
<dbReference type="FunFam" id="2.40.100.10:FF:000025">
    <property type="entry name" value="Peptidyl-prolyl cis-trans isomerase CYP19-2"/>
    <property type="match status" value="1"/>
</dbReference>
<comment type="catalytic activity">
    <reaction evidence="1">
        <text>[protein]-peptidylproline (omega=180) = [protein]-peptidylproline (omega=0)</text>
        <dbReference type="Rhea" id="RHEA:16237"/>
        <dbReference type="Rhea" id="RHEA-COMP:10747"/>
        <dbReference type="Rhea" id="RHEA-COMP:10748"/>
        <dbReference type="ChEBI" id="CHEBI:83833"/>
        <dbReference type="ChEBI" id="CHEBI:83834"/>
        <dbReference type="EC" id="5.2.1.8"/>
    </reaction>
</comment>
<evidence type="ECO:0000256" key="3">
    <source>
        <dbReference type="ARBA" id="ARBA00023110"/>
    </source>
</evidence>
<evidence type="ECO:0000259" key="6">
    <source>
        <dbReference type="PROSITE" id="PS50072"/>
    </source>
</evidence>
<keyword evidence="3" id="KW-0697">Rotamase</keyword>
<dbReference type="PRINTS" id="PR00153">
    <property type="entry name" value="CSAPPISMRASE"/>
</dbReference>
<dbReference type="InterPro" id="IPR036047">
    <property type="entry name" value="F-box-like_dom_sf"/>
</dbReference>
<dbReference type="SUPFAM" id="SSF81383">
    <property type="entry name" value="F-box domain"/>
    <property type="match status" value="1"/>
</dbReference>
<feature type="domain" description="PPIase cyclophilin-type" evidence="6">
    <location>
        <begin position="179"/>
        <end position="346"/>
    </location>
</feature>
<feature type="region of interest" description="Disordered" evidence="5">
    <location>
        <begin position="358"/>
        <end position="390"/>
    </location>
</feature>
<organism evidence="7 8">
    <name type="scientific">Acrasis kona</name>
    <dbReference type="NCBI Taxonomy" id="1008807"/>
    <lineage>
        <taxon>Eukaryota</taxon>
        <taxon>Discoba</taxon>
        <taxon>Heterolobosea</taxon>
        <taxon>Tetramitia</taxon>
        <taxon>Eutetramitia</taxon>
        <taxon>Acrasidae</taxon>
        <taxon>Acrasis</taxon>
    </lineage>
</organism>
<reference evidence="7 8" key="1">
    <citation type="submission" date="2024-03" db="EMBL/GenBank/DDBJ databases">
        <title>The Acrasis kona genome and developmental transcriptomes reveal deep origins of eukaryotic multicellular pathways.</title>
        <authorList>
            <person name="Sheikh S."/>
            <person name="Fu C.-J."/>
            <person name="Brown M.W."/>
            <person name="Baldauf S.L."/>
        </authorList>
    </citation>
    <scope>NUCLEOTIDE SEQUENCE [LARGE SCALE GENOMIC DNA]</scope>
    <source>
        <strain evidence="7 8">ATCC MYA-3509</strain>
    </source>
</reference>
<feature type="compositionally biased region" description="Polar residues" evidence="5">
    <location>
        <begin position="34"/>
        <end position="43"/>
    </location>
</feature>
<proteinExistence type="predicted"/>
<name>A0AAW2ZFL4_9EUKA</name>
<dbReference type="Proteomes" id="UP001431209">
    <property type="component" value="Unassembled WGS sequence"/>
</dbReference>
<evidence type="ECO:0000256" key="5">
    <source>
        <dbReference type="SAM" id="MobiDB-lite"/>
    </source>
</evidence>
<keyword evidence="8" id="KW-1185">Reference proteome</keyword>
<dbReference type="Gene3D" id="2.40.100.10">
    <property type="entry name" value="Cyclophilin-like"/>
    <property type="match status" value="1"/>
</dbReference>
<feature type="compositionally biased region" description="Acidic residues" evidence="5">
    <location>
        <begin position="55"/>
        <end position="70"/>
    </location>
</feature>
<dbReference type="PANTHER" id="PTHR11071:SF561">
    <property type="entry name" value="PEPTIDYL-PROLYL CIS-TRANS ISOMERASE D-RELATED"/>
    <property type="match status" value="1"/>
</dbReference>
<dbReference type="AlphaFoldDB" id="A0AAW2ZFL4"/>
<dbReference type="PANTHER" id="PTHR11071">
    <property type="entry name" value="PEPTIDYL-PROLYL CIS-TRANS ISOMERASE"/>
    <property type="match status" value="1"/>
</dbReference>
<dbReference type="PROSITE" id="PS50072">
    <property type="entry name" value="CSA_PPIASE_2"/>
    <property type="match status" value="1"/>
</dbReference>
<gene>
    <name evidence="7" type="ORF">AKO1_008818</name>
</gene>
<dbReference type="Pfam" id="PF00160">
    <property type="entry name" value="Pro_isomerase"/>
    <property type="match status" value="1"/>
</dbReference>
<dbReference type="GO" id="GO:0006457">
    <property type="term" value="P:protein folding"/>
    <property type="evidence" value="ECO:0007669"/>
    <property type="project" value="TreeGrafter"/>
</dbReference>
<keyword evidence="4 7" id="KW-0413">Isomerase</keyword>
<dbReference type="InterPro" id="IPR002130">
    <property type="entry name" value="Cyclophilin-type_PPIase_dom"/>
</dbReference>
<evidence type="ECO:0000256" key="4">
    <source>
        <dbReference type="ARBA" id="ARBA00023235"/>
    </source>
</evidence>
<evidence type="ECO:0000313" key="7">
    <source>
        <dbReference type="EMBL" id="KAL0488672.1"/>
    </source>
</evidence>
<dbReference type="SUPFAM" id="SSF50891">
    <property type="entry name" value="Cyclophilin-like"/>
    <property type="match status" value="1"/>
</dbReference>
<dbReference type="Gene3D" id="1.20.1280.50">
    <property type="match status" value="1"/>
</dbReference>
<protein>
    <recommendedName>
        <fullName evidence="2">peptidylprolyl isomerase</fullName>
        <ecNumber evidence="2">5.2.1.8</ecNumber>
    </recommendedName>
</protein>
<evidence type="ECO:0000256" key="1">
    <source>
        <dbReference type="ARBA" id="ARBA00000971"/>
    </source>
</evidence>
<feature type="compositionally biased region" description="Low complexity" evidence="5">
    <location>
        <begin position="22"/>
        <end position="33"/>
    </location>
</feature>
<dbReference type="EC" id="5.2.1.8" evidence="2"/>
<feature type="compositionally biased region" description="Basic and acidic residues" evidence="5">
    <location>
        <begin position="358"/>
        <end position="383"/>
    </location>
</feature>